<dbReference type="Pfam" id="PF06743">
    <property type="entry name" value="FAST_1"/>
    <property type="match status" value="1"/>
</dbReference>
<dbReference type="FunCoup" id="A0A8V0X105">
    <property type="interactions" value="953"/>
</dbReference>
<organism evidence="4 5">
    <name type="scientific">Gallus gallus</name>
    <name type="common">Chicken</name>
    <dbReference type="NCBI Taxonomy" id="9031"/>
    <lineage>
        <taxon>Eukaryota</taxon>
        <taxon>Metazoa</taxon>
        <taxon>Chordata</taxon>
        <taxon>Craniata</taxon>
        <taxon>Vertebrata</taxon>
        <taxon>Euteleostomi</taxon>
        <taxon>Archelosauria</taxon>
        <taxon>Archosauria</taxon>
        <taxon>Dinosauria</taxon>
        <taxon>Saurischia</taxon>
        <taxon>Theropoda</taxon>
        <taxon>Coelurosauria</taxon>
        <taxon>Aves</taxon>
        <taxon>Neognathae</taxon>
        <taxon>Galloanserae</taxon>
        <taxon>Galliformes</taxon>
        <taxon>Phasianidae</taxon>
        <taxon>Phasianinae</taxon>
        <taxon>Gallus</taxon>
    </lineage>
</organism>
<proteinExistence type="predicted"/>
<dbReference type="PANTHER" id="PTHR21228:SF9">
    <property type="entry name" value="FAST KINASE DOMAIN-CONTAINING PROTEIN 3, MITOCHONDRIAL"/>
    <property type="match status" value="1"/>
</dbReference>
<evidence type="ECO:0000313" key="5">
    <source>
        <dbReference type="Proteomes" id="UP000000539"/>
    </source>
</evidence>
<dbReference type="CDD" id="cd23739">
    <property type="entry name" value="TBRG4-like_N"/>
    <property type="match status" value="1"/>
</dbReference>
<dbReference type="GO" id="GO:0033617">
    <property type="term" value="P:mitochondrial respiratory chain complex IV assembly"/>
    <property type="evidence" value="ECO:0007669"/>
    <property type="project" value="Ensembl"/>
</dbReference>
<dbReference type="PROSITE" id="PS51286">
    <property type="entry name" value="RAP"/>
    <property type="match status" value="1"/>
</dbReference>
<protein>
    <submittedName>
        <fullName evidence="4">FAST kinase domains 3</fullName>
    </submittedName>
</protein>
<keyword evidence="5" id="KW-1185">Reference proteome</keyword>
<reference evidence="4" key="1">
    <citation type="submission" date="2020-11" db="EMBL/GenBank/DDBJ databases">
        <title>Gallus gallus (Chicken) genome, bGalGal1, GRCg7b, maternal haplotype autosomes + Z &amp; W.</title>
        <authorList>
            <person name="Warren W."/>
            <person name="Formenti G."/>
            <person name="Fedrigo O."/>
            <person name="Haase B."/>
            <person name="Mountcastle J."/>
            <person name="Balacco J."/>
            <person name="Tracey A."/>
            <person name="Schneider V."/>
            <person name="Okimoto R."/>
            <person name="Cheng H."/>
            <person name="Hawken R."/>
            <person name="Howe K."/>
            <person name="Jarvis E.D."/>
        </authorList>
    </citation>
    <scope>NUCLEOTIDE SEQUENCE [LARGE SCALE GENOMIC DNA]</scope>
    <source>
        <strain evidence="4">Broiler</strain>
    </source>
</reference>
<dbReference type="GeneTree" id="ENSGT01030000234607"/>
<comment type="subcellular location">
    <subcellularLocation>
        <location evidence="1">Mitochondrion</location>
    </subcellularLocation>
</comment>
<dbReference type="GO" id="GO:0000963">
    <property type="term" value="P:mitochondrial RNA processing"/>
    <property type="evidence" value="ECO:0000318"/>
    <property type="project" value="GO_Central"/>
</dbReference>
<dbReference type="Ensembl" id="ENSGALT00010001766.1">
    <property type="protein sequence ID" value="ENSGALP00010000967.1"/>
    <property type="gene ID" value="ENSGALG00010000805.1"/>
</dbReference>
<dbReference type="AlphaFoldDB" id="A0A8V0X105"/>
<dbReference type="GO" id="GO:0003723">
    <property type="term" value="F:RNA binding"/>
    <property type="evidence" value="ECO:0000318"/>
    <property type="project" value="GO_Central"/>
</dbReference>
<evidence type="ECO:0000256" key="2">
    <source>
        <dbReference type="ARBA" id="ARBA00023128"/>
    </source>
</evidence>
<dbReference type="InterPro" id="IPR010622">
    <property type="entry name" value="FAST_Leu-rich"/>
</dbReference>
<dbReference type="InterPro" id="IPR050870">
    <property type="entry name" value="FAST_kinase"/>
</dbReference>
<sequence length="671" mass="76468">MALITLKSFHFCSPGAPASRRVLLTLCKSLSSAGERRKPQSYSPTAVRVLCSKDKCRDVFCWKNHVQLRMQSLSVNETVHLCGDTGSSAQARERWMDEQVFFRTLKSLHTSQEIFKFLRCLEVMSDIMASGALQRISEVEVDGDGLKNPEDVLENEVFRALCFQFEFESSKLSNTGLLNALQALIRLRIDPQSTLIASLLSECEERLANRKLTVDSLCSLGESLLELEVPSCAMLEQIVSHMQEKDIENWSPREMAMVYKILQVVVGEREQYRDLLNRMNSATLTIAYQLCPKFTSAILNSLVALHQTQVVPLILALCKHSVKHVPYFTSDELASVLEAFLFFGHREQIFTEALEKHVPKSIPAMPPETVSKVMRYCCQKKILSKPILDAVAEGFISNADSFTTDQIAEYIVPFGTLNYLPPNASSLFRKLEAILHTRLGQFRPHALLNLLHSCVLIQRYPVNFLPKIFSPYFLQELQAQPPGLDRVVASQLTQLFLTVTLECPFYEGPKLLPKYQVNAFLTTHCFLDVHLFRKVKSGLLYLLKKRMYFSSEVSTPYFYTVESSVEGLKWELQLCTYDIEIKLDEEGFMLPATQCEEVHTRIALCVDGQNRFCVNSHNLLGEEAIKQRHLQLLGYKVVQVPFFEVESIKSCRKMAEYLHRKIFPHTYGHGC</sequence>
<dbReference type="InterPro" id="IPR013579">
    <property type="entry name" value="FAST_2"/>
</dbReference>
<dbReference type="GO" id="GO:0005654">
    <property type="term" value="C:nucleoplasm"/>
    <property type="evidence" value="ECO:0007669"/>
    <property type="project" value="Ensembl"/>
</dbReference>
<dbReference type="Proteomes" id="UP000000539">
    <property type="component" value="Chromosome 2"/>
</dbReference>
<dbReference type="InterPro" id="IPR013584">
    <property type="entry name" value="RAP"/>
</dbReference>
<evidence type="ECO:0000313" key="4">
    <source>
        <dbReference type="Ensembl" id="ENSGALP00010000967.1"/>
    </source>
</evidence>
<dbReference type="GO" id="GO:0070131">
    <property type="term" value="P:positive regulation of mitochondrial translation"/>
    <property type="evidence" value="ECO:0007669"/>
    <property type="project" value="Ensembl"/>
</dbReference>
<dbReference type="GO" id="GO:0035770">
    <property type="term" value="C:ribonucleoprotein granule"/>
    <property type="evidence" value="ECO:0000318"/>
    <property type="project" value="GO_Central"/>
</dbReference>
<accession>A0A8V0X105</accession>
<dbReference type="GO" id="GO:0005759">
    <property type="term" value="C:mitochondrial matrix"/>
    <property type="evidence" value="ECO:0000318"/>
    <property type="project" value="GO_Central"/>
</dbReference>
<reference evidence="4" key="2">
    <citation type="submission" date="2025-08" db="UniProtKB">
        <authorList>
            <consortium name="Ensembl"/>
        </authorList>
    </citation>
    <scope>IDENTIFICATION</scope>
    <source>
        <strain evidence="4">broiler</strain>
    </source>
</reference>
<evidence type="ECO:0000259" key="3">
    <source>
        <dbReference type="PROSITE" id="PS51286"/>
    </source>
</evidence>
<feature type="domain" description="RAP" evidence="3">
    <location>
        <begin position="602"/>
        <end position="660"/>
    </location>
</feature>
<dbReference type="SMART" id="SM00952">
    <property type="entry name" value="RAP"/>
    <property type="match status" value="1"/>
</dbReference>
<dbReference type="OrthoDB" id="9985850at2759"/>
<reference evidence="4" key="3">
    <citation type="submission" date="2025-09" db="UniProtKB">
        <authorList>
            <consortium name="Ensembl"/>
        </authorList>
    </citation>
    <scope>IDENTIFICATION</scope>
    <source>
        <strain evidence="4">broiler</strain>
    </source>
</reference>
<dbReference type="PANTHER" id="PTHR21228">
    <property type="entry name" value="FAST LEU-RICH DOMAIN-CONTAINING"/>
    <property type="match status" value="1"/>
</dbReference>
<keyword evidence="2" id="KW-0496">Mitochondrion</keyword>
<dbReference type="Pfam" id="PF08368">
    <property type="entry name" value="FAST_2"/>
    <property type="match status" value="1"/>
</dbReference>
<gene>
    <name evidence="4" type="primary">FASTKD3</name>
</gene>
<dbReference type="Pfam" id="PF08373">
    <property type="entry name" value="RAP"/>
    <property type="match status" value="1"/>
</dbReference>
<name>A0A8V0X105_CHICK</name>
<evidence type="ECO:0000256" key="1">
    <source>
        <dbReference type="ARBA" id="ARBA00004173"/>
    </source>
</evidence>
<dbReference type="GO" id="GO:0044528">
    <property type="term" value="P:regulation of mitochondrial mRNA stability"/>
    <property type="evidence" value="ECO:0000318"/>
    <property type="project" value="GO_Central"/>
</dbReference>